<evidence type="ECO:0000313" key="1">
    <source>
        <dbReference type="EMBL" id="GBO20769.1"/>
    </source>
</evidence>
<dbReference type="EMBL" id="BGPR01044084">
    <property type="protein sequence ID" value="GBO20769.1"/>
    <property type="molecule type" value="Genomic_DNA"/>
</dbReference>
<gene>
    <name evidence="1" type="ORF">AVEN_240906_1</name>
</gene>
<name>A0A4Y2V655_ARAVE</name>
<sequence>MLVHHQELIVDRGSLFGGLWDSRLFTWLISRGKSSVLGAYRSSQPSLGPSQLKRLISQVPLHWNPRDGRSAGFNVPLYVPPVSGLVRPDSTPVVNERCPLFHLFDPIQSIHGVRPVEDWYFLKSKFGDGWLLPPIQ</sequence>
<evidence type="ECO:0000313" key="2">
    <source>
        <dbReference type="Proteomes" id="UP000499080"/>
    </source>
</evidence>
<proteinExistence type="predicted"/>
<dbReference type="AlphaFoldDB" id="A0A4Y2V655"/>
<dbReference type="Proteomes" id="UP000499080">
    <property type="component" value="Unassembled WGS sequence"/>
</dbReference>
<reference evidence="1 2" key="1">
    <citation type="journal article" date="2019" name="Sci. Rep.">
        <title>Orb-weaving spider Araneus ventricosus genome elucidates the spidroin gene catalogue.</title>
        <authorList>
            <person name="Kono N."/>
            <person name="Nakamura H."/>
            <person name="Ohtoshi R."/>
            <person name="Moran D.A.P."/>
            <person name="Shinohara A."/>
            <person name="Yoshida Y."/>
            <person name="Fujiwara M."/>
            <person name="Mori M."/>
            <person name="Tomita M."/>
            <person name="Arakawa K."/>
        </authorList>
    </citation>
    <scope>NUCLEOTIDE SEQUENCE [LARGE SCALE GENOMIC DNA]</scope>
</reference>
<comment type="caution">
    <text evidence="1">The sequence shown here is derived from an EMBL/GenBank/DDBJ whole genome shotgun (WGS) entry which is preliminary data.</text>
</comment>
<organism evidence="1 2">
    <name type="scientific">Araneus ventricosus</name>
    <name type="common">Orbweaver spider</name>
    <name type="synonym">Epeira ventricosa</name>
    <dbReference type="NCBI Taxonomy" id="182803"/>
    <lineage>
        <taxon>Eukaryota</taxon>
        <taxon>Metazoa</taxon>
        <taxon>Ecdysozoa</taxon>
        <taxon>Arthropoda</taxon>
        <taxon>Chelicerata</taxon>
        <taxon>Arachnida</taxon>
        <taxon>Araneae</taxon>
        <taxon>Araneomorphae</taxon>
        <taxon>Entelegynae</taxon>
        <taxon>Araneoidea</taxon>
        <taxon>Araneidae</taxon>
        <taxon>Araneus</taxon>
    </lineage>
</organism>
<protein>
    <submittedName>
        <fullName evidence="1">Uncharacterized protein</fullName>
    </submittedName>
</protein>
<accession>A0A4Y2V655</accession>
<keyword evidence="2" id="KW-1185">Reference proteome</keyword>